<dbReference type="EMBL" id="LVWA01000007">
    <property type="protein sequence ID" value="OKL39719.1"/>
    <property type="molecule type" value="Genomic_DNA"/>
</dbReference>
<keyword evidence="4" id="KW-1185">Reference proteome</keyword>
<proteinExistence type="predicted"/>
<name>A0A1Q5PBT6_9BACT</name>
<organism evidence="3 4">
    <name type="scientific">Pontibacter flavimaris</name>
    <dbReference type="NCBI Taxonomy" id="1797110"/>
    <lineage>
        <taxon>Bacteria</taxon>
        <taxon>Pseudomonadati</taxon>
        <taxon>Bacteroidota</taxon>
        <taxon>Cytophagia</taxon>
        <taxon>Cytophagales</taxon>
        <taxon>Hymenobacteraceae</taxon>
        <taxon>Pontibacter</taxon>
    </lineage>
</organism>
<gene>
    <name evidence="3" type="ORF">A3841_00375</name>
</gene>
<dbReference type="InterPro" id="IPR025433">
    <property type="entry name" value="DUF4168"/>
</dbReference>
<dbReference type="AlphaFoldDB" id="A0A1Q5PBT6"/>
<dbReference type="STRING" id="1797110.A3841_00375"/>
<evidence type="ECO:0000259" key="2">
    <source>
        <dbReference type="Pfam" id="PF13767"/>
    </source>
</evidence>
<accession>A0A1Q5PBT6</accession>
<comment type="caution">
    <text evidence="3">The sequence shown here is derived from an EMBL/GenBank/DDBJ whole genome shotgun (WGS) entry which is preliminary data.</text>
</comment>
<dbReference type="OrthoDB" id="838117at2"/>
<dbReference type="Pfam" id="PF13767">
    <property type="entry name" value="DUF4168"/>
    <property type="match status" value="1"/>
</dbReference>
<dbReference type="Proteomes" id="UP000186551">
    <property type="component" value="Unassembled WGS sequence"/>
</dbReference>
<keyword evidence="1" id="KW-0732">Signal</keyword>
<reference evidence="3 4" key="1">
    <citation type="submission" date="2016-03" db="EMBL/GenBank/DDBJ databases">
        <title>Genome sequence of Pontibacter sp. nov., of the family cytophagaceae, isolated from marine sediment of the Yellow Sea, China.</title>
        <authorList>
            <person name="Zhang G."/>
            <person name="Zhang R."/>
        </authorList>
    </citation>
    <scope>NUCLEOTIDE SEQUENCE [LARGE SCALE GENOMIC DNA]</scope>
    <source>
        <strain evidence="3 4">S10-8</strain>
    </source>
</reference>
<evidence type="ECO:0000313" key="3">
    <source>
        <dbReference type="EMBL" id="OKL39719.1"/>
    </source>
</evidence>
<feature type="domain" description="DUF4168" evidence="2">
    <location>
        <begin position="100"/>
        <end position="159"/>
    </location>
</feature>
<evidence type="ECO:0000256" key="1">
    <source>
        <dbReference type="SAM" id="SignalP"/>
    </source>
</evidence>
<evidence type="ECO:0000313" key="4">
    <source>
        <dbReference type="Proteomes" id="UP000186551"/>
    </source>
</evidence>
<feature type="chain" id="PRO_5012163037" description="DUF4168 domain-containing protein" evidence="1">
    <location>
        <begin position="27"/>
        <end position="167"/>
    </location>
</feature>
<feature type="signal peptide" evidence="1">
    <location>
        <begin position="1"/>
        <end position="26"/>
    </location>
</feature>
<sequence>MVFIKKGTIAAAFVAATMCLGSAAYAQEAAATPDGAGQEQATQQYAEEDLRKFVDANTSVTDIQKASRDTMVAVIEENSLTLERFNELAKAHRAKKLEEVAEGPEEISAFSNAAQEVVKLQPENKEKIEAAVQEHGLTMEKYTALMKAYKDDPEVQNQVRKIVAEKK</sequence>
<protein>
    <recommendedName>
        <fullName evidence="2">DUF4168 domain-containing protein</fullName>
    </recommendedName>
</protein>
<dbReference type="RefSeq" id="WP_073852769.1">
    <property type="nucleotide sequence ID" value="NZ_LVWA01000007.1"/>
</dbReference>